<dbReference type="PANTHER" id="PTHR10492">
    <property type="match status" value="1"/>
</dbReference>
<evidence type="ECO:0000313" key="5">
    <source>
        <dbReference type="RefSeq" id="XP_028140334.1"/>
    </source>
</evidence>
<dbReference type="GO" id="GO:0005524">
    <property type="term" value="F:ATP binding"/>
    <property type="evidence" value="ECO:0007669"/>
    <property type="project" value="UniProtKB-KW"/>
</dbReference>
<dbReference type="GO" id="GO:0006310">
    <property type="term" value="P:DNA recombination"/>
    <property type="evidence" value="ECO:0007669"/>
    <property type="project" value="UniProtKB-KW"/>
</dbReference>
<dbReference type="InterPro" id="IPR027417">
    <property type="entry name" value="P-loop_NTPase"/>
</dbReference>
<name>A0A6P7FV40_DIAVI</name>
<keyword evidence="1" id="KW-0233">DNA recombination</keyword>
<dbReference type="Pfam" id="PF14214">
    <property type="entry name" value="Helitron_like_N"/>
    <property type="match status" value="1"/>
</dbReference>
<dbReference type="GO" id="GO:0043139">
    <property type="term" value="F:5'-3' DNA helicase activity"/>
    <property type="evidence" value="ECO:0007669"/>
    <property type="project" value="UniProtKB-EC"/>
</dbReference>
<dbReference type="InterPro" id="IPR049163">
    <property type="entry name" value="Pif1-like_2B_dom"/>
</dbReference>
<evidence type="ECO:0000259" key="4">
    <source>
        <dbReference type="Pfam" id="PF21530"/>
    </source>
</evidence>
<dbReference type="InterPro" id="IPR025476">
    <property type="entry name" value="Helitron_helicase-like"/>
</dbReference>
<dbReference type="Pfam" id="PF05970">
    <property type="entry name" value="PIF1"/>
    <property type="match status" value="1"/>
</dbReference>
<dbReference type="Gene3D" id="3.40.50.300">
    <property type="entry name" value="P-loop containing nucleotide triphosphate hydrolases"/>
    <property type="match status" value="1"/>
</dbReference>
<keyword evidence="1" id="KW-0378">Hydrolase</keyword>
<sequence>MPLPRRADISKQSRNAIRIRNMVNETTQQNVRERCRLSMTRLRASQSQDQREAAREMARLTMQNRRANLRNEQLDNLRRTRRDYSRVDLNRAAFRYDCNIDYSSHASVRIGPMDVVCEYCDALKYSGETPGLCCLGGKVKLPNLTLPPEPLKSLLRGETPESRHFLANTQKYNNCFKMTSFGADIIEESGFNPTFKIQGQIHHRIGSLQPVENTQHSFLQIYFMGNMEEQLDRRQEINSAMKRAILQDLQQLLHEHHALVKLFKTALERMPNDDYKVVIRADKRPAGTHERTFNAPTIDEVAILIVGENLEKRDIVLTRRNAGQLQRISETHRSYDTLQYPLIFWQGEDGYYFNIKRRNPFNGEETAKKVSSMNYYAYRLMIRQNSDNYLLRFRRLFQQYCVDMYVKIETERLTFIRLNQAKLRSEEYIHLRDAISTEGNAANIGRLTILPATYIGSPRHMHEYAQDAMTYVRHYGRPDMFITFTCNPKWIEIREMLLPGQSPCDRHDITARVFRQKIRSLMNYIVKQHIFGETRCWMYSIEWQKRGLPHAHILIWLVEKIRPDEIDDIICAEIPDHEVDPELHDIIITNMIHGPCGAINPQSPCMVDGRCTKRYPRKFTTETVTGNDGYPLYRRRSPDDNGRTIATKVRRMDFVVDNSWIVPYSPLISKTFKTHCNVEYCNSVKSIKYICKYVTKGSDMAVFGIQTSNTNDEITRYQVGRYVNCNEAVWRILSFPLHERHPTVVHLAVHLENGQRVYFNTSNVIQRAETPPATTLTSFFAICQSDPFARTLLYSEMPRYYTWNASSKNFQRRKQGNTVPGYPDVRSTDALGRIYTVHPKNDECFYLRLLLINVRGPTSFESLRTVNGTVCPTFRSACQELNLLENDTHWDTTIGETIISASPSQIRTLFAIIISTCFPSNPSNLWHKYKDNMAEDILHQIRVISRNPDLQMNEEIHNRALLLIEDMCYVMCGNLLVRLGMPAPNHGMNNTFNRELEREREYDRNELDLVVHTNVPILNPQQKEVYDTVLKAVDDGNGGLFFLDAPGGTGKTFLMSLILATVRAKSNIAVAIASSGIAATLLEGGRTAHSALKLPLNLQTIEQPTCNIAKHSAMARVLIASKIIIWDECTMAHKRALEALDRTLKDLRNDSRCFGGAMILLSGDFRQTLPVIPRSTAADEINACLKLSNLWRYVKNLKLTTNMRVALLNDTSAENFSKQLLMIGNGQVPVDESSGLISFPPNFCNFVLSKDELINKVFPNIIANHTDYEWLSERAILAAKNKDVDDLNFVIQNGINGTLHSFKSIDCVTNEDEATNYPIEFLNSLDVPGLPPHNLQLKVGSVVIMLRNLNQPKLCNGTRLVITKLMTNVIYATILKGKFKDEEVLIPRIPMVPTDMPFEFKRLQFPIRLAFAMTINKSQGQSLSVCGLNLENACFSHGQLYVACSRVGKPSALFILAPDNKTKNVVHHRVLH</sequence>
<dbReference type="Pfam" id="PF21530">
    <property type="entry name" value="Pif1_2B_dom"/>
    <property type="match status" value="1"/>
</dbReference>
<comment type="similarity">
    <text evidence="1">Belongs to the helicase family.</text>
</comment>
<accession>A0A6P7FV40</accession>
<evidence type="ECO:0000259" key="3">
    <source>
        <dbReference type="Pfam" id="PF14214"/>
    </source>
</evidence>
<evidence type="ECO:0000256" key="1">
    <source>
        <dbReference type="RuleBase" id="RU363044"/>
    </source>
</evidence>
<reference evidence="5" key="1">
    <citation type="submission" date="2025-08" db="UniProtKB">
        <authorList>
            <consortium name="RefSeq"/>
        </authorList>
    </citation>
    <scope>IDENTIFICATION</scope>
    <source>
        <tissue evidence="5">Whole insect</tissue>
    </source>
</reference>
<keyword evidence="1" id="KW-0347">Helicase</keyword>
<dbReference type="GO" id="GO:0016787">
    <property type="term" value="F:hydrolase activity"/>
    <property type="evidence" value="ECO:0007669"/>
    <property type="project" value="UniProtKB-KW"/>
</dbReference>
<dbReference type="GO" id="GO:0006281">
    <property type="term" value="P:DNA repair"/>
    <property type="evidence" value="ECO:0007669"/>
    <property type="project" value="UniProtKB-KW"/>
</dbReference>
<proteinExistence type="inferred from homology"/>
<dbReference type="InParanoid" id="A0A6P7FV40"/>
<dbReference type="RefSeq" id="XP_028140334.1">
    <property type="nucleotide sequence ID" value="XM_028284533.1"/>
</dbReference>
<dbReference type="SUPFAM" id="SSF52540">
    <property type="entry name" value="P-loop containing nucleoside triphosphate hydrolases"/>
    <property type="match status" value="2"/>
</dbReference>
<gene>
    <name evidence="5" type="primary">LOC114334489</name>
</gene>
<comment type="cofactor">
    <cofactor evidence="1">
        <name>Mg(2+)</name>
        <dbReference type="ChEBI" id="CHEBI:18420"/>
    </cofactor>
</comment>
<dbReference type="FunCoup" id="A0A6P7FV40">
    <property type="interactions" value="523"/>
</dbReference>
<evidence type="ECO:0000259" key="2">
    <source>
        <dbReference type="Pfam" id="PF05970"/>
    </source>
</evidence>
<dbReference type="PANTHER" id="PTHR10492:SF57">
    <property type="entry name" value="ATP-DEPENDENT DNA HELICASE"/>
    <property type="match status" value="1"/>
</dbReference>
<feature type="domain" description="DNA helicase Pif1-like 2B" evidence="4">
    <location>
        <begin position="1320"/>
        <end position="1365"/>
    </location>
</feature>
<keyword evidence="1" id="KW-0227">DNA damage</keyword>
<protein>
    <recommendedName>
        <fullName evidence="1">ATP-dependent DNA helicase</fullName>
        <ecNumber evidence="1">5.6.2.3</ecNumber>
    </recommendedName>
</protein>
<keyword evidence="1" id="KW-0067">ATP-binding</keyword>
<dbReference type="GO" id="GO:0000723">
    <property type="term" value="P:telomere maintenance"/>
    <property type="evidence" value="ECO:0007669"/>
    <property type="project" value="InterPro"/>
</dbReference>
<keyword evidence="1" id="KW-0547">Nucleotide-binding</keyword>
<keyword evidence="1" id="KW-0234">DNA repair</keyword>
<organism evidence="5">
    <name type="scientific">Diabrotica virgifera virgifera</name>
    <name type="common">western corn rootworm</name>
    <dbReference type="NCBI Taxonomy" id="50390"/>
    <lineage>
        <taxon>Eukaryota</taxon>
        <taxon>Metazoa</taxon>
        <taxon>Ecdysozoa</taxon>
        <taxon>Arthropoda</taxon>
        <taxon>Hexapoda</taxon>
        <taxon>Insecta</taxon>
        <taxon>Pterygota</taxon>
        <taxon>Neoptera</taxon>
        <taxon>Endopterygota</taxon>
        <taxon>Coleoptera</taxon>
        <taxon>Polyphaga</taxon>
        <taxon>Cucujiformia</taxon>
        <taxon>Chrysomeloidea</taxon>
        <taxon>Chrysomelidae</taxon>
        <taxon>Galerucinae</taxon>
        <taxon>Diabroticina</taxon>
        <taxon>Diabroticites</taxon>
        <taxon>Diabrotica</taxon>
    </lineage>
</organism>
<feature type="domain" description="DNA helicase Pif1-like DEAD-box helicase" evidence="2">
    <location>
        <begin position="1018"/>
        <end position="1230"/>
    </location>
</feature>
<comment type="catalytic activity">
    <reaction evidence="1">
        <text>ATP + H2O = ADP + phosphate + H(+)</text>
        <dbReference type="Rhea" id="RHEA:13065"/>
        <dbReference type="ChEBI" id="CHEBI:15377"/>
        <dbReference type="ChEBI" id="CHEBI:15378"/>
        <dbReference type="ChEBI" id="CHEBI:30616"/>
        <dbReference type="ChEBI" id="CHEBI:43474"/>
        <dbReference type="ChEBI" id="CHEBI:456216"/>
        <dbReference type="EC" id="5.6.2.3"/>
    </reaction>
</comment>
<dbReference type="InterPro" id="IPR010285">
    <property type="entry name" value="DNA_helicase_pif1-like_DEAD"/>
</dbReference>
<dbReference type="EC" id="5.6.2.3" evidence="1"/>
<feature type="domain" description="Helitron helicase-like" evidence="3">
    <location>
        <begin position="375"/>
        <end position="555"/>
    </location>
</feature>